<organism evidence="3">
    <name type="scientific">Dendroctonus ponderosae</name>
    <name type="common">Mountain pine beetle</name>
    <dbReference type="NCBI Taxonomy" id="77166"/>
    <lineage>
        <taxon>Eukaryota</taxon>
        <taxon>Metazoa</taxon>
        <taxon>Ecdysozoa</taxon>
        <taxon>Arthropoda</taxon>
        <taxon>Hexapoda</taxon>
        <taxon>Insecta</taxon>
        <taxon>Pterygota</taxon>
        <taxon>Neoptera</taxon>
        <taxon>Endopterygota</taxon>
        <taxon>Coleoptera</taxon>
        <taxon>Polyphaga</taxon>
        <taxon>Cucujiformia</taxon>
        <taxon>Curculionidae</taxon>
        <taxon>Scolytinae</taxon>
        <taxon>Dendroctonus</taxon>
    </lineage>
</organism>
<dbReference type="GO" id="GO:0045053">
    <property type="term" value="P:protein retention in Golgi apparatus"/>
    <property type="evidence" value="ECO:0007669"/>
    <property type="project" value="TreeGrafter"/>
</dbReference>
<accession>N6TF55</accession>
<dbReference type="Pfam" id="PF25036">
    <property type="entry name" value="VPS13_VAB"/>
    <property type="match status" value="1"/>
</dbReference>
<evidence type="ECO:0000313" key="3">
    <source>
        <dbReference type="EMBL" id="ENN76403.1"/>
    </source>
</evidence>
<dbReference type="InterPro" id="IPR009543">
    <property type="entry name" value="VPS13_VAB"/>
</dbReference>
<gene>
    <name evidence="3" type="ORF">YQE_07064</name>
</gene>
<name>N6TF55_DENPD</name>
<evidence type="ECO:0000259" key="2">
    <source>
        <dbReference type="Pfam" id="PF25036"/>
    </source>
</evidence>
<dbReference type="InterPro" id="IPR026847">
    <property type="entry name" value="VPS13"/>
</dbReference>
<dbReference type="GO" id="GO:0006623">
    <property type="term" value="P:protein targeting to vacuole"/>
    <property type="evidence" value="ECO:0007669"/>
    <property type="project" value="TreeGrafter"/>
</dbReference>
<reference evidence="3" key="1">
    <citation type="journal article" date="2013" name="Genome Biol.">
        <title>Draft genome of the mountain pine beetle, Dendroctonus ponderosae Hopkins, a major forest pest.</title>
        <authorList>
            <person name="Keeling C.I."/>
            <person name="Yuen M.M."/>
            <person name="Liao N.Y."/>
            <person name="Docking T.R."/>
            <person name="Chan S.K."/>
            <person name="Taylor G.A."/>
            <person name="Palmquist D.L."/>
            <person name="Jackman S.D."/>
            <person name="Nguyen A."/>
            <person name="Li M."/>
            <person name="Henderson H."/>
            <person name="Janes J.K."/>
            <person name="Zhao Y."/>
            <person name="Pandoh P."/>
            <person name="Moore R."/>
            <person name="Sperling F.A."/>
            <person name="Huber D.P."/>
            <person name="Birol I."/>
            <person name="Jones S.J."/>
            <person name="Bohlmann J."/>
        </authorList>
    </citation>
    <scope>NUCLEOTIDE SEQUENCE</scope>
</reference>
<dbReference type="HOGENOM" id="CLU_998415_0_0_1"/>
<feature type="non-terminal residue" evidence="3">
    <location>
        <position position="1"/>
    </location>
</feature>
<dbReference type="PANTHER" id="PTHR16166:SF93">
    <property type="entry name" value="INTERMEMBRANE LIPID TRANSFER PROTEIN VPS13"/>
    <property type="match status" value="1"/>
</dbReference>
<dbReference type="EMBL" id="KB740979">
    <property type="protein sequence ID" value="ENN76403.1"/>
    <property type="molecule type" value="Genomic_DNA"/>
</dbReference>
<feature type="domain" description="Vacuolar protein sorting-associated protein 13 VPS13 adaptor binding" evidence="2">
    <location>
        <begin position="82"/>
        <end position="267"/>
    </location>
</feature>
<dbReference type="PANTHER" id="PTHR16166">
    <property type="entry name" value="VACUOLAR PROTEIN SORTING-ASSOCIATED PROTEIN VPS13"/>
    <property type="match status" value="1"/>
</dbReference>
<comment type="similarity">
    <text evidence="1">Belongs to the VPS13 family.</text>
</comment>
<protein>
    <recommendedName>
        <fullName evidence="2">Vacuolar protein sorting-associated protein 13 VPS13 adaptor binding domain-containing protein</fullName>
    </recommendedName>
</protein>
<dbReference type="OMA" id="PLTIIVC"/>
<sequence>MCLRDTLVLNEIGEDITLLLEDSSFKIAEGGSLEDINRSAAVPLVLKSTPPTAIQLGKELNRNAQEINYFLQIQVNKTNCQLSLPVIRADKRFFMLNYVKDNNNWGLISDVKVDEGVTLVTLRSILQVYNHFSVPVEVYYMTVRGNELELVGSVEPNGTLNLPLKAVYTPTSELFFGISGYSVTTSPYIWKNLQTNMNIVKILQCPVVQTSVDSDKSPFLIKAIGEMEQVYYENTTRHTMASTCYNIHLRPAAIFKNFLPLTIIVCVDELAEEIEVKKR</sequence>
<evidence type="ECO:0000256" key="1">
    <source>
        <dbReference type="ARBA" id="ARBA00006545"/>
    </source>
</evidence>
<proteinExistence type="inferred from homology"/>
<dbReference type="OrthoDB" id="428159at2759"/>
<dbReference type="AlphaFoldDB" id="N6TF55"/>